<reference evidence="2 3" key="1">
    <citation type="submission" date="2019-07" db="EMBL/GenBank/DDBJ databases">
        <title>Diversity of Bacteria from Kongsfjorden, Arctic.</title>
        <authorList>
            <person name="Yu Y."/>
        </authorList>
    </citation>
    <scope>NUCLEOTIDE SEQUENCE [LARGE SCALE GENOMIC DNA]</scope>
    <source>
        <strain evidence="2 3">SM1928</strain>
    </source>
</reference>
<name>A0A558HCM8_PAENT</name>
<dbReference type="SUPFAM" id="SSF109854">
    <property type="entry name" value="DinB/YfiT-like putative metalloenzymes"/>
    <property type="match status" value="1"/>
</dbReference>
<evidence type="ECO:0000313" key="3">
    <source>
        <dbReference type="Proteomes" id="UP000316500"/>
    </source>
</evidence>
<sequence>MLDRQDYLYFTERALDGMTSIVRGLGDDLANRKPSLEGANSPFALLTHCVGVIDYWVGYLIAGRHTDRDREAEFLASGPIQPLLLEVRSTKAQLIEDVLNAEPEAPLRSVPPADFQGPDRTLTQGGALQHVFEELAQHHGQMELMRDVIVAEHAGHLITVNNAVRS</sequence>
<dbReference type="RefSeq" id="WP_144647974.1">
    <property type="nucleotide sequence ID" value="NZ_VNFK01000001.1"/>
</dbReference>
<gene>
    <name evidence="2" type="ORF">FQP90_01505</name>
</gene>
<dbReference type="Pfam" id="PF12867">
    <property type="entry name" value="DinB_2"/>
    <property type="match status" value="1"/>
</dbReference>
<dbReference type="InterPro" id="IPR024775">
    <property type="entry name" value="DinB-like"/>
</dbReference>
<comment type="caution">
    <text evidence="2">The sequence shown here is derived from an EMBL/GenBank/DDBJ whole genome shotgun (WGS) entry which is preliminary data.</text>
</comment>
<feature type="domain" description="DinB-like" evidence="1">
    <location>
        <begin position="12"/>
        <end position="142"/>
    </location>
</feature>
<organism evidence="2 3">
    <name type="scientific">Paenarthrobacter nitroguajacolicus</name>
    <name type="common">Arthrobacter nitroguajacolicus</name>
    <dbReference type="NCBI Taxonomy" id="211146"/>
    <lineage>
        <taxon>Bacteria</taxon>
        <taxon>Bacillati</taxon>
        <taxon>Actinomycetota</taxon>
        <taxon>Actinomycetes</taxon>
        <taxon>Micrococcales</taxon>
        <taxon>Micrococcaceae</taxon>
        <taxon>Paenarthrobacter</taxon>
    </lineage>
</organism>
<dbReference type="Proteomes" id="UP000316500">
    <property type="component" value="Unassembled WGS sequence"/>
</dbReference>
<dbReference type="EMBL" id="VNFK01000001">
    <property type="protein sequence ID" value="TVU66844.1"/>
    <property type="molecule type" value="Genomic_DNA"/>
</dbReference>
<evidence type="ECO:0000313" key="2">
    <source>
        <dbReference type="EMBL" id="TVU66844.1"/>
    </source>
</evidence>
<dbReference type="OrthoDB" id="4807647at2"/>
<dbReference type="Gene3D" id="1.20.120.450">
    <property type="entry name" value="dinb family like domain"/>
    <property type="match status" value="1"/>
</dbReference>
<dbReference type="InterPro" id="IPR034660">
    <property type="entry name" value="DinB/YfiT-like"/>
</dbReference>
<evidence type="ECO:0000259" key="1">
    <source>
        <dbReference type="Pfam" id="PF12867"/>
    </source>
</evidence>
<accession>A0A558HCM8</accession>
<proteinExistence type="predicted"/>
<protein>
    <submittedName>
        <fullName evidence="2">DinB family protein</fullName>
    </submittedName>
</protein>
<dbReference type="AlphaFoldDB" id="A0A558HCM8"/>